<dbReference type="Proteomes" id="UP000701801">
    <property type="component" value="Unassembled WGS sequence"/>
</dbReference>
<reference evidence="11" key="1">
    <citation type="submission" date="2021-07" db="EMBL/GenBank/DDBJ databases">
        <authorList>
            <person name="Durling M."/>
        </authorList>
    </citation>
    <scope>NUCLEOTIDE SEQUENCE</scope>
</reference>
<keyword evidence="3 8" id="KW-0964">Secreted</keyword>
<dbReference type="GO" id="GO:0005576">
    <property type="term" value="C:extracellular region"/>
    <property type="evidence" value="ECO:0007669"/>
    <property type="project" value="UniProtKB-SubCell"/>
</dbReference>
<name>A0A9N9LAU7_9HELO</name>
<evidence type="ECO:0000256" key="5">
    <source>
        <dbReference type="ARBA" id="ARBA00023157"/>
    </source>
</evidence>
<keyword evidence="6" id="KW-0325">Glycoprotein</keyword>
<dbReference type="SUPFAM" id="SSF57016">
    <property type="entry name" value="Plant lectins/antimicrobial peptides"/>
    <property type="match status" value="1"/>
</dbReference>
<feature type="region of interest" description="Disordered" evidence="9">
    <location>
        <begin position="330"/>
        <end position="383"/>
    </location>
</feature>
<accession>A0A9N9LAU7</accession>
<evidence type="ECO:0000256" key="7">
    <source>
        <dbReference type="PROSITE-ProRule" id="PRU00261"/>
    </source>
</evidence>
<comment type="subcellular location">
    <subcellularLocation>
        <location evidence="2 8">Secreted</location>
    </subcellularLocation>
</comment>
<keyword evidence="8" id="KW-0624">Polysaccharide degradation</keyword>
<dbReference type="GO" id="GO:0030245">
    <property type="term" value="P:cellulose catabolic process"/>
    <property type="evidence" value="ECO:0007669"/>
    <property type="project" value="UniProtKB-UniRule"/>
</dbReference>
<dbReference type="Pfam" id="PF03443">
    <property type="entry name" value="AA9"/>
    <property type="match status" value="1"/>
</dbReference>
<feature type="disulfide bond" evidence="7">
    <location>
        <begin position="525"/>
        <end position="539"/>
    </location>
</feature>
<feature type="region of interest" description="Disordered" evidence="9">
    <location>
        <begin position="440"/>
        <end position="503"/>
    </location>
</feature>
<dbReference type="SMART" id="SM00270">
    <property type="entry name" value="ChtBD1"/>
    <property type="match status" value="1"/>
</dbReference>
<dbReference type="GO" id="GO:0008061">
    <property type="term" value="F:chitin binding"/>
    <property type="evidence" value="ECO:0007669"/>
    <property type="project" value="UniProtKB-UniRule"/>
</dbReference>
<dbReference type="GO" id="GO:0030248">
    <property type="term" value="F:cellulose binding"/>
    <property type="evidence" value="ECO:0007669"/>
    <property type="project" value="UniProtKB-UniRule"/>
</dbReference>
<feature type="domain" description="Chitin-binding type-1" evidence="10">
    <location>
        <begin position="504"/>
        <end position="552"/>
    </location>
</feature>
<proteinExistence type="predicted"/>
<dbReference type="CDD" id="cd11618">
    <property type="entry name" value="ChtBD1_1"/>
    <property type="match status" value="1"/>
</dbReference>
<evidence type="ECO:0000256" key="9">
    <source>
        <dbReference type="SAM" id="MobiDB-lite"/>
    </source>
</evidence>
<evidence type="ECO:0000256" key="3">
    <source>
        <dbReference type="ARBA" id="ARBA00022525"/>
    </source>
</evidence>
<comment type="catalytic activity">
    <reaction evidence="8">
        <text>[(1-&gt;4)-beta-D-glucosyl]n+m + reduced acceptor + O2 = 4-dehydro-beta-D-glucosyl-[(1-&gt;4)-beta-D-glucosyl]n-1 + [(1-&gt;4)-beta-D-glucosyl]m + acceptor + H2O.</text>
        <dbReference type="EC" id="1.14.99.56"/>
    </reaction>
</comment>
<dbReference type="AlphaFoldDB" id="A0A9N9LAU7"/>
<dbReference type="Gene3D" id="2.70.50.70">
    <property type="match status" value="1"/>
</dbReference>
<dbReference type="InterPro" id="IPR005103">
    <property type="entry name" value="AA9_LPMO"/>
</dbReference>
<evidence type="ECO:0000313" key="12">
    <source>
        <dbReference type="Proteomes" id="UP000701801"/>
    </source>
</evidence>
<protein>
    <recommendedName>
        <fullName evidence="8">AA9 family lytic polysaccharide monooxygenase</fullName>
        <ecNumber evidence="8">1.14.99.56</ecNumber>
    </recommendedName>
    <alternativeName>
        <fullName evidence="8">Endo-beta-1,4-glucanase</fullName>
    </alternativeName>
    <alternativeName>
        <fullName evidence="8">Glycosyl hydrolase 61 family protein</fullName>
    </alternativeName>
</protein>
<feature type="compositionally biased region" description="Low complexity" evidence="9">
    <location>
        <begin position="440"/>
        <end position="455"/>
    </location>
</feature>
<dbReference type="OrthoDB" id="5985073at2759"/>
<dbReference type="PANTHER" id="PTHR33353">
    <property type="entry name" value="PUTATIVE (AFU_ORTHOLOGUE AFUA_1G12560)-RELATED"/>
    <property type="match status" value="1"/>
</dbReference>
<organism evidence="11 12">
    <name type="scientific">Hymenoscyphus albidus</name>
    <dbReference type="NCBI Taxonomy" id="595503"/>
    <lineage>
        <taxon>Eukaryota</taxon>
        <taxon>Fungi</taxon>
        <taxon>Dikarya</taxon>
        <taxon>Ascomycota</taxon>
        <taxon>Pezizomycotina</taxon>
        <taxon>Leotiomycetes</taxon>
        <taxon>Helotiales</taxon>
        <taxon>Helotiaceae</taxon>
        <taxon>Hymenoscyphus</taxon>
    </lineage>
</organism>
<evidence type="ECO:0000259" key="10">
    <source>
        <dbReference type="PROSITE" id="PS50941"/>
    </source>
</evidence>
<comment type="caution">
    <text evidence="7">Lacks conserved residue(s) required for the propagation of feature annotation.</text>
</comment>
<keyword evidence="8" id="KW-0136">Cellulose degradation</keyword>
<dbReference type="CDD" id="cd21175">
    <property type="entry name" value="LPMO_AA9"/>
    <property type="match status" value="1"/>
</dbReference>
<comment type="caution">
    <text evidence="11">The sequence shown here is derived from an EMBL/GenBank/DDBJ whole genome shotgun (WGS) entry which is preliminary data.</text>
</comment>
<evidence type="ECO:0000313" key="11">
    <source>
        <dbReference type="EMBL" id="CAG8970778.1"/>
    </source>
</evidence>
<evidence type="ECO:0000256" key="4">
    <source>
        <dbReference type="ARBA" id="ARBA00022669"/>
    </source>
</evidence>
<keyword evidence="8" id="KW-0119">Carbohydrate metabolism</keyword>
<dbReference type="InterPro" id="IPR049892">
    <property type="entry name" value="AA9"/>
</dbReference>
<dbReference type="EMBL" id="CAJVRM010000002">
    <property type="protein sequence ID" value="CAG8970778.1"/>
    <property type="molecule type" value="Genomic_DNA"/>
</dbReference>
<dbReference type="InterPro" id="IPR036861">
    <property type="entry name" value="Endochitinase-like_sf"/>
</dbReference>
<dbReference type="Gene3D" id="3.30.60.10">
    <property type="entry name" value="Endochitinase-like"/>
    <property type="match status" value="1"/>
</dbReference>
<dbReference type="GO" id="GO:0008810">
    <property type="term" value="F:cellulase activity"/>
    <property type="evidence" value="ECO:0007669"/>
    <property type="project" value="UniProtKB-UniRule"/>
</dbReference>
<gene>
    <name evidence="11" type="ORF">HYALB_00001565</name>
</gene>
<feature type="compositionally biased region" description="Pro residues" evidence="9">
    <location>
        <begin position="456"/>
        <end position="476"/>
    </location>
</feature>
<keyword evidence="4 7" id="KW-0147">Chitin-binding</keyword>
<dbReference type="InterPro" id="IPR001002">
    <property type="entry name" value="Chitin-bd_1"/>
</dbReference>
<evidence type="ECO:0000256" key="1">
    <source>
        <dbReference type="ARBA" id="ARBA00001973"/>
    </source>
</evidence>
<evidence type="ECO:0000256" key="2">
    <source>
        <dbReference type="ARBA" id="ARBA00004613"/>
    </source>
</evidence>
<evidence type="ECO:0000256" key="6">
    <source>
        <dbReference type="ARBA" id="ARBA00023180"/>
    </source>
</evidence>
<dbReference type="PANTHER" id="PTHR33353:SF32">
    <property type="entry name" value="ENDO-BETA-1,4-GLUCANASE D"/>
    <property type="match status" value="1"/>
</dbReference>
<comment type="function">
    <text evidence="8">Lytic polysaccharide monooxygenase (LMPO) that depolymerizes crystalline and amorphous polysaccharides via the oxidation of scissile alpha- or beta-(1-4)-glycosidic bonds, yielding C1 and/or C4 oxidation products. Catalysis by LPMOs requires the reduction of the active-site copper from Cu(II) to Cu(I) by a reducing agent and H(2)O(2) or O(2) as a cosubstrate.</text>
</comment>
<dbReference type="EC" id="1.14.99.56" evidence="8"/>
<comment type="cofactor">
    <cofactor evidence="1">
        <name>Cu(2+)</name>
        <dbReference type="ChEBI" id="CHEBI:29036"/>
    </cofactor>
</comment>
<dbReference type="PROSITE" id="PS50941">
    <property type="entry name" value="CHIT_BIND_I_2"/>
    <property type="match status" value="1"/>
</dbReference>
<evidence type="ECO:0000256" key="8">
    <source>
        <dbReference type="RuleBase" id="RU368122"/>
    </source>
</evidence>
<keyword evidence="12" id="KW-1185">Reference proteome</keyword>
<sequence>MHYSKLAYALVAIQPVAAHTAFTTLFINDVNQGDATCIRMFHDPERATDPVNDLSSPDMACGFDGTVGVARVCSAQQNSKLTFEYRIWPDASQPGTLDPSHKGPCAVYMKSTGSAVSDKGTGDGWFKIWDEGYDAAAGKWCTEKVIDNQGLFSVKVPEDLAGGNYLVRSELISLQQADKSPPNPQFYVGCAQIFLESKATTLPQDTVSIPGYVTINDPSVLFSIYDPKPKPYTTPGPPAYQPGVSASTQVTAVTQQTEGLLPAGTVLTNGNWAGTEVKSYTDEKGCNEAAADCWKESQSCYDTAPVTGHANCEIWETKCEGIRSACDSNSFQGPPSSGKMLTPASKKVVTPAAVNERSSSSSSSSTKSVPANPPVAENQPVSHIPYTPSIFPVRMFASPSPFPSRSQNAHAMFTSPPLPDDEIITIPGSTTTTTIWTSTTILSLPPGSPLPTGWSSPPPPPPAPSLPNPDPGPPHPTILKPTQTAPPPSDPDATSPTHVETDKTAECGEGKQKCEGEIRDLFGSCCSAHGWCGRTKNHCGRGCQGAFGQCRQVKREGRWIGR</sequence>
<comment type="domain">
    <text evidence="8">Has a modular structure: an endo-beta-1,4-glucanase catalytic module at the N-terminus, a linker rich in serines and threonines, and a C-terminal carbohydrate-binding module (CBM).</text>
</comment>
<keyword evidence="5 7" id="KW-1015">Disulfide bond</keyword>